<reference evidence="2 3" key="1">
    <citation type="submission" date="2019-03" db="EMBL/GenBank/DDBJ databases">
        <title>Genomic Encyclopedia of Archaeal and Bacterial Type Strains, Phase II (KMG-II): from individual species to whole genera.</title>
        <authorList>
            <person name="Goeker M."/>
        </authorList>
    </citation>
    <scope>NUCLEOTIDE SEQUENCE [LARGE SCALE GENOMIC DNA]</scope>
    <source>
        <strain evidence="2 3">DSM 15388</strain>
    </source>
</reference>
<dbReference type="InterPro" id="IPR004714">
    <property type="entry name" value="Cyt_oxidase_maturation_cbb3"/>
</dbReference>
<organism evidence="2 3">
    <name type="scientific">Reinekea marinisedimentorum</name>
    <dbReference type="NCBI Taxonomy" id="230495"/>
    <lineage>
        <taxon>Bacteria</taxon>
        <taxon>Pseudomonadati</taxon>
        <taxon>Pseudomonadota</taxon>
        <taxon>Gammaproteobacteria</taxon>
        <taxon>Oceanospirillales</taxon>
        <taxon>Saccharospirillaceae</taxon>
        <taxon>Reinekea</taxon>
    </lineage>
</organism>
<dbReference type="AlphaFoldDB" id="A0A4R3I4F2"/>
<evidence type="ECO:0000256" key="1">
    <source>
        <dbReference type="SAM" id="Phobius"/>
    </source>
</evidence>
<keyword evidence="3" id="KW-1185">Reference proteome</keyword>
<dbReference type="NCBIfam" id="TIGR00847">
    <property type="entry name" value="ccoS"/>
    <property type="match status" value="1"/>
</dbReference>
<evidence type="ECO:0000313" key="3">
    <source>
        <dbReference type="Proteomes" id="UP000295793"/>
    </source>
</evidence>
<proteinExistence type="predicted"/>
<sequence length="57" mass="6542">MDILILLIPVTMLLLTVGGLFFWWTVRSGQYDDLDSPAHKILFDDDKDMIPTSDKDD</sequence>
<keyword evidence="1" id="KW-0472">Membrane</keyword>
<dbReference type="PANTHER" id="PTHR41532">
    <property type="entry name" value="FIXS PROTEIN"/>
    <property type="match status" value="1"/>
</dbReference>
<dbReference type="RefSeq" id="WP_132701732.1">
    <property type="nucleotide sequence ID" value="NZ_SLZR01000008.1"/>
</dbReference>
<comment type="caution">
    <text evidence="2">The sequence shown here is derived from an EMBL/GenBank/DDBJ whole genome shotgun (WGS) entry which is preliminary data.</text>
</comment>
<dbReference type="EMBL" id="SLZR01000008">
    <property type="protein sequence ID" value="TCS40765.1"/>
    <property type="molecule type" value="Genomic_DNA"/>
</dbReference>
<dbReference type="PANTHER" id="PTHR41532:SF1">
    <property type="entry name" value="FIXS PROTEIN"/>
    <property type="match status" value="1"/>
</dbReference>
<feature type="transmembrane region" description="Helical" evidence="1">
    <location>
        <begin position="6"/>
        <end position="26"/>
    </location>
</feature>
<dbReference type="Pfam" id="PF03597">
    <property type="entry name" value="FixS"/>
    <property type="match status" value="1"/>
</dbReference>
<protein>
    <submittedName>
        <fullName evidence="2">Cbb3-type cytochrome oxidase maturation protein</fullName>
    </submittedName>
</protein>
<keyword evidence="1" id="KW-1133">Transmembrane helix</keyword>
<accession>A0A4R3I4F2</accession>
<dbReference type="OrthoDB" id="9802763at2"/>
<gene>
    <name evidence="2" type="ORF">BCF53_108130</name>
</gene>
<evidence type="ECO:0000313" key="2">
    <source>
        <dbReference type="EMBL" id="TCS40765.1"/>
    </source>
</evidence>
<name>A0A4R3I4F2_9GAMM</name>
<dbReference type="Proteomes" id="UP000295793">
    <property type="component" value="Unassembled WGS sequence"/>
</dbReference>
<keyword evidence="1" id="KW-0812">Transmembrane</keyword>